<keyword evidence="2" id="KW-0732">Signal</keyword>
<dbReference type="AlphaFoldDB" id="A0A8H4QQN8"/>
<protein>
    <submittedName>
        <fullName evidence="3">Uncharacterized protein</fullName>
    </submittedName>
</protein>
<feature type="region of interest" description="Disordered" evidence="1">
    <location>
        <begin position="176"/>
        <end position="197"/>
    </location>
</feature>
<dbReference type="PROSITE" id="PS51257">
    <property type="entry name" value="PROKAR_LIPOPROTEIN"/>
    <property type="match status" value="1"/>
</dbReference>
<name>A0A8H4QQN8_9AGAR</name>
<organism evidence="3 4">
    <name type="scientific">Agrocybe pediades</name>
    <dbReference type="NCBI Taxonomy" id="84607"/>
    <lineage>
        <taxon>Eukaryota</taxon>
        <taxon>Fungi</taxon>
        <taxon>Dikarya</taxon>
        <taxon>Basidiomycota</taxon>
        <taxon>Agaricomycotina</taxon>
        <taxon>Agaricomycetes</taxon>
        <taxon>Agaricomycetidae</taxon>
        <taxon>Agaricales</taxon>
        <taxon>Agaricineae</taxon>
        <taxon>Strophariaceae</taxon>
        <taxon>Agrocybe</taxon>
    </lineage>
</organism>
<reference evidence="3 4" key="1">
    <citation type="submission" date="2019-12" db="EMBL/GenBank/DDBJ databases">
        <authorList>
            <person name="Floudas D."/>
            <person name="Bentzer J."/>
            <person name="Ahren D."/>
            <person name="Johansson T."/>
            <person name="Persson P."/>
            <person name="Tunlid A."/>
        </authorList>
    </citation>
    <scope>NUCLEOTIDE SEQUENCE [LARGE SCALE GENOMIC DNA]</scope>
    <source>
        <strain evidence="3 4">CBS 102.39</strain>
    </source>
</reference>
<evidence type="ECO:0000313" key="4">
    <source>
        <dbReference type="Proteomes" id="UP000521872"/>
    </source>
</evidence>
<evidence type="ECO:0000313" key="3">
    <source>
        <dbReference type="EMBL" id="KAF4615010.1"/>
    </source>
</evidence>
<comment type="caution">
    <text evidence="3">The sequence shown here is derived from an EMBL/GenBank/DDBJ whole genome shotgun (WGS) entry which is preliminary data.</text>
</comment>
<feature type="compositionally biased region" description="Basic and acidic residues" evidence="1">
    <location>
        <begin position="185"/>
        <end position="197"/>
    </location>
</feature>
<dbReference type="EMBL" id="JAACJL010000044">
    <property type="protein sequence ID" value="KAF4615010.1"/>
    <property type="molecule type" value="Genomic_DNA"/>
</dbReference>
<evidence type="ECO:0000256" key="1">
    <source>
        <dbReference type="SAM" id="MobiDB-lite"/>
    </source>
</evidence>
<keyword evidence="4" id="KW-1185">Reference proteome</keyword>
<sequence>MRITPTILILVGFSCRILAQSEFEGNDIDSRDLVEDLDTRDSSDTLFVESRDACDTYELDLDARWEEDEESLDLREFLEGGLDERDLLNDEEFDARFEDKEDIDARFDDEELDSRFEEWEEDLDARFDEEDLHESRELGFDESALEERQGDDSELESREPWMRHFRIGTVVLPKNWNWPNLRKNNNGEKHTATADDS</sequence>
<gene>
    <name evidence="3" type="ORF">D9613_003498</name>
</gene>
<feature type="chain" id="PRO_5034211754" evidence="2">
    <location>
        <begin position="20"/>
        <end position="197"/>
    </location>
</feature>
<feature type="signal peptide" evidence="2">
    <location>
        <begin position="1"/>
        <end position="19"/>
    </location>
</feature>
<accession>A0A8H4QQN8</accession>
<dbReference type="Proteomes" id="UP000521872">
    <property type="component" value="Unassembled WGS sequence"/>
</dbReference>
<feature type="region of interest" description="Disordered" evidence="1">
    <location>
        <begin position="136"/>
        <end position="158"/>
    </location>
</feature>
<evidence type="ECO:0000256" key="2">
    <source>
        <dbReference type="SAM" id="SignalP"/>
    </source>
</evidence>
<proteinExistence type="predicted"/>